<dbReference type="Proteomes" id="UP000266975">
    <property type="component" value="Unassembled WGS sequence"/>
</dbReference>
<reference evidence="2 3" key="1">
    <citation type="submission" date="2018-02" db="EMBL/GenBank/DDBJ databases">
        <title>Corynebacterium alimpuense sp. nov., a marine obligate actinomycete isolated from sediments of Valparaiso bay, Chile.</title>
        <authorList>
            <person name="Claverias F."/>
            <person name="Gonzales-Siles L."/>
            <person name="Salva-Serra F."/>
            <person name="Inganaes E."/>
            <person name="Molin K."/>
            <person name="Cumsille A."/>
            <person name="Undabarrena A."/>
            <person name="Couve E."/>
            <person name="Moore E.R.B."/>
            <person name="Gomila M."/>
            <person name="Camara B."/>
        </authorList>
    </citation>
    <scope>NUCLEOTIDE SEQUENCE [LARGE SCALE GENOMIC DNA]</scope>
    <source>
        <strain evidence="2 3">CCUG 69366</strain>
    </source>
</reference>
<keyword evidence="1" id="KW-0472">Membrane</keyword>
<accession>A0A3M8K6M0</accession>
<name>A0A3M8K6M0_9CORY</name>
<keyword evidence="3" id="KW-1185">Reference proteome</keyword>
<organism evidence="2 3">
    <name type="scientific">Corynebacterium alimapuense</name>
    <dbReference type="NCBI Taxonomy" id="1576874"/>
    <lineage>
        <taxon>Bacteria</taxon>
        <taxon>Bacillati</taxon>
        <taxon>Actinomycetota</taxon>
        <taxon>Actinomycetes</taxon>
        <taxon>Mycobacteriales</taxon>
        <taxon>Corynebacteriaceae</taxon>
        <taxon>Corynebacterium</taxon>
    </lineage>
</organism>
<feature type="transmembrane region" description="Helical" evidence="1">
    <location>
        <begin position="7"/>
        <end position="33"/>
    </location>
</feature>
<feature type="transmembrane region" description="Helical" evidence="1">
    <location>
        <begin position="53"/>
        <end position="78"/>
    </location>
</feature>
<protein>
    <submittedName>
        <fullName evidence="2">Uncharacterized protein</fullName>
    </submittedName>
</protein>
<evidence type="ECO:0000313" key="2">
    <source>
        <dbReference type="EMBL" id="RNE48863.1"/>
    </source>
</evidence>
<keyword evidence="1" id="KW-1133">Transmembrane helix</keyword>
<dbReference type="AlphaFoldDB" id="A0A3M8K6M0"/>
<evidence type="ECO:0000256" key="1">
    <source>
        <dbReference type="SAM" id="Phobius"/>
    </source>
</evidence>
<keyword evidence="1" id="KW-0812">Transmembrane</keyword>
<dbReference type="EMBL" id="PTJO01000004">
    <property type="protein sequence ID" value="RNE48863.1"/>
    <property type="molecule type" value="Genomic_DNA"/>
</dbReference>
<comment type="caution">
    <text evidence="2">The sequence shown here is derived from an EMBL/GenBank/DDBJ whole genome shotgun (WGS) entry which is preliminary data.</text>
</comment>
<sequence length="87" mass="9198">MADTKRFTLWAVVASALIGAGMTAVGALGVGVMRFFGLEGVSALWSHVAAAETWYATVGWLILTLGVIGLLVSPILYVTVKILNFKD</sequence>
<gene>
    <name evidence="2" type="ORF">C5L39_06095</name>
</gene>
<proteinExistence type="predicted"/>
<evidence type="ECO:0000313" key="3">
    <source>
        <dbReference type="Proteomes" id="UP000266975"/>
    </source>
</evidence>